<evidence type="ECO:0000313" key="4">
    <source>
        <dbReference type="Proteomes" id="UP001519289"/>
    </source>
</evidence>
<accession>A0ABS4JQT2</accession>
<dbReference type="Pfam" id="PF02080">
    <property type="entry name" value="TrkA_C"/>
    <property type="match status" value="1"/>
</dbReference>
<dbReference type="PROSITE" id="PS51201">
    <property type="entry name" value="RCK_N"/>
    <property type="match status" value="1"/>
</dbReference>
<dbReference type="InterPro" id="IPR006037">
    <property type="entry name" value="RCK_C"/>
</dbReference>
<dbReference type="SUPFAM" id="SSF51735">
    <property type="entry name" value="NAD(P)-binding Rossmann-fold domains"/>
    <property type="match status" value="1"/>
</dbReference>
<dbReference type="InterPro" id="IPR003148">
    <property type="entry name" value="RCK_N"/>
</dbReference>
<dbReference type="PANTHER" id="PTHR43833:SF7">
    <property type="entry name" value="KTR SYSTEM POTASSIUM UPTAKE PROTEIN C"/>
    <property type="match status" value="1"/>
</dbReference>
<evidence type="ECO:0000259" key="2">
    <source>
        <dbReference type="PROSITE" id="PS51202"/>
    </source>
</evidence>
<dbReference type="InterPro" id="IPR036721">
    <property type="entry name" value="RCK_C_sf"/>
</dbReference>
<dbReference type="SUPFAM" id="SSF116726">
    <property type="entry name" value="TrkA C-terminal domain-like"/>
    <property type="match status" value="1"/>
</dbReference>
<dbReference type="PROSITE" id="PS51202">
    <property type="entry name" value="RCK_C"/>
    <property type="match status" value="1"/>
</dbReference>
<dbReference type="Pfam" id="PF02254">
    <property type="entry name" value="TrkA_N"/>
    <property type="match status" value="1"/>
</dbReference>
<gene>
    <name evidence="3" type="ORF">J2Z79_000625</name>
</gene>
<keyword evidence="4" id="KW-1185">Reference proteome</keyword>
<sequence>MSRKTIVVVGLGRFGSSVALHLQRMGHEVLGIDQNQDRVDHFAAELTHVVACDSTDEDALRALGLRNFDVGVVAIGNDVEASILTTVLLKEQGVPLVVAKAMSELHGRTLEKVGADRVFYPERDMGARVAHSLLTGSEIDYIELSPEYTIMEMEAPPQLEGLTLREANLRARFGISVLALKSGEHINAAPLATDQIKPGDHLVLLGSKEGVKQLERMLQQQ</sequence>
<evidence type="ECO:0000259" key="1">
    <source>
        <dbReference type="PROSITE" id="PS51201"/>
    </source>
</evidence>
<dbReference type="Proteomes" id="UP001519289">
    <property type="component" value="Unassembled WGS sequence"/>
</dbReference>
<dbReference type="Gene3D" id="3.30.70.1450">
    <property type="entry name" value="Regulator of K+ conductance, C-terminal domain"/>
    <property type="match status" value="1"/>
</dbReference>
<organism evidence="3 4">
    <name type="scientific">Symbiobacterium terraclitae</name>
    <dbReference type="NCBI Taxonomy" id="557451"/>
    <lineage>
        <taxon>Bacteria</taxon>
        <taxon>Bacillati</taxon>
        <taxon>Bacillota</taxon>
        <taxon>Clostridia</taxon>
        <taxon>Eubacteriales</taxon>
        <taxon>Symbiobacteriaceae</taxon>
        <taxon>Symbiobacterium</taxon>
    </lineage>
</organism>
<proteinExistence type="predicted"/>
<protein>
    <submittedName>
        <fullName evidence="3">Trk system potassium uptake protein TrkA</fullName>
    </submittedName>
</protein>
<dbReference type="Gene3D" id="3.40.50.720">
    <property type="entry name" value="NAD(P)-binding Rossmann-like Domain"/>
    <property type="match status" value="1"/>
</dbReference>
<reference evidence="3 4" key="1">
    <citation type="submission" date="2021-03" db="EMBL/GenBank/DDBJ databases">
        <title>Genomic Encyclopedia of Type Strains, Phase IV (KMG-IV): sequencing the most valuable type-strain genomes for metagenomic binning, comparative biology and taxonomic classification.</title>
        <authorList>
            <person name="Goeker M."/>
        </authorList>
    </citation>
    <scope>NUCLEOTIDE SEQUENCE [LARGE SCALE GENOMIC DNA]</scope>
    <source>
        <strain evidence="3 4">DSM 27138</strain>
    </source>
</reference>
<dbReference type="InterPro" id="IPR050721">
    <property type="entry name" value="Trk_Ktr_HKT_K-transport"/>
</dbReference>
<dbReference type="InterPro" id="IPR036291">
    <property type="entry name" value="NAD(P)-bd_dom_sf"/>
</dbReference>
<dbReference type="RefSeq" id="WP_209465394.1">
    <property type="nucleotide sequence ID" value="NZ_JAGGLG010000003.1"/>
</dbReference>
<dbReference type="EMBL" id="JAGGLG010000003">
    <property type="protein sequence ID" value="MBP2017251.1"/>
    <property type="molecule type" value="Genomic_DNA"/>
</dbReference>
<feature type="domain" description="RCK N-terminal" evidence="1">
    <location>
        <begin position="3"/>
        <end position="119"/>
    </location>
</feature>
<comment type="caution">
    <text evidence="3">The sequence shown here is derived from an EMBL/GenBank/DDBJ whole genome shotgun (WGS) entry which is preliminary data.</text>
</comment>
<evidence type="ECO:0000313" key="3">
    <source>
        <dbReference type="EMBL" id="MBP2017251.1"/>
    </source>
</evidence>
<dbReference type="PANTHER" id="PTHR43833">
    <property type="entry name" value="POTASSIUM CHANNEL PROTEIN 2-RELATED-RELATED"/>
    <property type="match status" value="1"/>
</dbReference>
<name>A0ABS4JQT2_9FIRM</name>
<feature type="domain" description="RCK C-terminal" evidence="2">
    <location>
        <begin position="137"/>
        <end position="220"/>
    </location>
</feature>